<dbReference type="STRING" id="338963.Pcar_2815"/>
<dbReference type="HOGENOM" id="CLU_018386_1_0_7"/>
<protein>
    <submittedName>
        <fullName evidence="3">Type VI secretion system needle sheath protein TssC</fullName>
    </submittedName>
</protein>
<evidence type="ECO:0000259" key="2">
    <source>
        <dbReference type="Pfam" id="PF18945"/>
    </source>
</evidence>
<dbReference type="InterPro" id="IPR044031">
    <property type="entry name" value="TssC1_N"/>
</dbReference>
<dbReference type="Pfam" id="PF05943">
    <property type="entry name" value="VipB"/>
    <property type="match status" value="1"/>
</dbReference>
<evidence type="ECO:0000313" key="3">
    <source>
        <dbReference type="EMBL" id="ABA90050.1"/>
    </source>
</evidence>
<dbReference type="PANTHER" id="PTHR35565:SF1">
    <property type="entry name" value="TYPE VI SECRETION SYSTEM CONTRACTILE SHEATH LARGE SUBUNIT"/>
    <property type="match status" value="1"/>
</dbReference>
<dbReference type="Proteomes" id="UP000002534">
    <property type="component" value="Chromosome"/>
</dbReference>
<dbReference type="NCBIfam" id="TIGR03355">
    <property type="entry name" value="VI_chp_2"/>
    <property type="match status" value="1"/>
</dbReference>
<dbReference type="EMBL" id="CP000142">
    <property type="protein sequence ID" value="ABA90050.1"/>
    <property type="molecule type" value="Genomic_DNA"/>
</dbReference>
<evidence type="ECO:0000259" key="1">
    <source>
        <dbReference type="Pfam" id="PF05943"/>
    </source>
</evidence>
<dbReference type="InterPro" id="IPR010269">
    <property type="entry name" value="T6SS_TssC-like"/>
</dbReference>
<proteinExistence type="predicted"/>
<organism evidence="3 4">
    <name type="scientific">Syntrophotalea carbinolica (strain DSM 2380 / NBRC 103641 / GraBd1)</name>
    <name type="common">Pelobacter carbinolicus</name>
    <dbReference type="NCBI Taxonomy" id="338963"/>
    <lineage>
        <taxon>Bacteria</taxon>
        <taxon>Pseudomonadati</taxon>
        <taxon>Thermodesulfobacteriota</taxon>
        <taxon>Desulfuromonadia</taxon>
        <taxon>Desulfuromonadales</taxon>
        <taxon>Syntrophotaleaceae</taxon>
        <taxon>Syntrophotalea</taxon>
    </lineage>
</organism>
<evidence type="ECO:0000313" key="4">
    <source>
        <dbReference type="Proteomes" id="UP000002534"/>
    </source>
</evidence>
<feature type="domain" description="TssC1 C-terminal" evidence="2">
    <location>
        <begin position="397"/>
        <end position="508"/>
    </location>
</feature>
<reference evidence="3 4" key="2">
    <citation type="journal article" date="2012" name="BMC Genomics">
        <title>The genome of Pelobacter carbinolicus reveals surprising metabolic capabilities and physiological features.</title>
        <authorList>
            <person name="Aklujkar M."/>
            <person name="Haveman S.A."/>
            <person name="Didonato R.Jr."/>
            <person name="Chertkov O."/>
            <person name="Han C.S."/>
            <person name="Land M.L."/>
            <person name="Brown P."/>
            <person name="Lovley D.R."/>
        </authorList>
    </citation>
    <scope>NUCLEOTIDE SEQUENCE [LARGE SCALE GENOMIC DNA]</scope>
    <source>
        <strain evidence="4">DSM 2380 / NBRC 103641 / GraBd1</strain>
    </source>
</reference>
<dbReference type="Pfam" id="PF18945">
    <property type="entry name" value="VipB_2"/>
    <property type="match status" value="1"/>
</dbReference>
<dbReference type="RefSeq" id="WP_011342595.1">
    <property type="nucleotide sequence ID" value="NC_007498.2"/>
</dbReference>
<dbReference type="OrthoDB" id="9764000at2"/>
<gene>
    <name evidence="3" type="primary">tssC</name>
    <name evidence="3" type="ordered locus">Pcar_2815</name>
</gene>
<sequence>MNMQNTAPSKSKPQEEVLLDNENSYERLCELVDIAPLNESIKLNSFADASRMADISLQERLTAGIQVFLDLATRNNSQIERIDKTLLDQYIAQIDQTIGNQLDVILHHLDFQKMESAWRGLQFMVDRCDFRCNTKVEILDCSKEDLLEDFEEAPEIIQTGLYKHVYVSEYDTPGGQPFSNIVANFEFDSSAQDVTLLREASKVSASAHCPFLASVGSKFFGKSSVEEIAKINDLSNYMEKAEFTRWRSFRETEDSRYVGLLTPRFLLRLPYGQDTIPVRTFNYEENVSAEDHRSYLFGNPVFAFAGNIAQSFAKHGWAVNIRGPEAGGKVENLPVHLHDSGKGMQIKMPTEMLVSETRELEMANLGFIPLSYYKNSDFACFFSANSVQKPSEYANTEANANSMINARLPYIFLVSRLAHYLKVLQRENIGSSKSRQKLENELNAWIQTLVTKMKDPEPELIATHPLRDGQVTVREIPENPGYYSVDLFVRPHFQIEGVDVQLKLVAQMPRDNK</sequence>
<keyword evidence="4" id="KW-1185">Reference proteome</keyword>
<name>Q3A0Q7_SYNC1</name>
<dbReference type="KEGG" id="pca:Pcar_2815"/>
<dbReference type="eggNOG" id="COG3517">
    <property type="taxonomic scope" value="Bacteria"/>
</dbReference>
<accession>Q3A0Q7</accession>
<dbReference type="InterPro" id="IPR044032">
    <property type="entry name" value="TssC1_C"/>
</dbReference>
<dbReference type="PANTHER" id="PTHR35565">
    <property type="entry name" value="CYTOPLASMIC PROTEIN-RELATED"/>
    <property type="match status" value="1"/>
</dbReference>
<dbReference type="AlphaFoldDB" id="Q3A0Q7"/>
<feature type="domain" description="TssC1 N-terminal" evidence="1">
    <location>
        <begin position="88"/>
        <end position="388"/>
    </location>
</feature>
<reference evidence="4" key="1">
    <citation type="submission" date="2005-10" db="EMBL/GenBank/DDBJ databases">
        <title>Complete sequence of Pelobacter carbinolicus DSM 2380.</title>
        <authorList>
            <person name="Copeland A."/>
            <person name="Lucas S."/>
            <person name="Lapidus A."/>
            <person name="Barry K."/>
            <person name="Detter J.C."/>
            <person name="Glavina T."/>
            <person name="Hammon N."/>
            <person name="Israni S."/>
            <person name="Pitluck S."/>
            <person name="Chertkov O."/>
            <person name="Schmutz J."/>
            <person name="Larimer F."/>
            <person name="Land M."/>
            <person name="Kyrpides N."/>
            <person name="Ivanova N."/>
            <person name="Richardson P."/>
        </authorList>
    </citation>
    <scope>NUCLEOTIDE SEQUENCE [LARGE SCALE GENOMIC DNA]</scope>
    <source>
        <strain evidence="4">DSM 2380 / NBRC 103641 / GraBd1</strain>
    </source>
</reference>